<dbReference type="GO" id="GO:0004155">
    <property type="term" value="F:6,7-dihydropteridine reductase activity"/>
    <property type="evidence" value="ECO:0007669"/>
    <property type="project" value="UniProtKB-EC"/>
</dbReference>
<evidence type="ECO:0000256" key="4">
    <source>
        <dbReference type="ARBA" id="ARBA00023002"/>
    </source>
</evidence>
<dbReference type="GO" id="GO:0070402">
    <property type="term" value="F:NADPH binding"/>
    <property type="evidence" value="ECO:0007669"/>
    <property type="project" value="TreeGrafter"/>
</dbReference>
<dbReference type="InterPro" id="IPR002347">
    <property type="entry name" value="SDR_fam"/>
</dbReference>
<name>A0A7S1F667_NOCSC</name>
<dbReference type="PRINTS" id="PR00081">
    <property type="entry name" value="GDHRDH"/>
</dbReference>
<reference evidence="9" key="1">
    <citation type="submission" date="2021-01" db="EMBL/GenBank/DDBJ databases">
        <authorList>
            <person name="Corre E."/>
            <person name="Pelletier E."/>
            <person name="Niang G."/>
            <person name="Scheremetjew M."/>
            <person name="Finn R."/>
            <person name="Kale V."/>
            <person name="Holt S."/>
            <person name="Cochrane G."/>
            <person name="Meng A."/>
            <person name="Brown T."/>
            <person name="Cohen L."/>
        </authorList>
    </citation>
    <scope>NUCLEOTIDE SEQUENCE</scope>
</reference>
<keyword evidence="3" id="KW-0521">NADP</keyword>
<dbReference type="GO" id="GO:0006559">
    <property type="term" value="P:L-phenylalanine catabolic process"/>
    <property type="evidence" value="ECO:0007669"/>
    <property type="project" value="TreeGrafter"/>
</dbReference>
<evidence type="ECO:0000256" key="8">
    <source>
        <dbReference type="ARBA" id="ARBA00041348"/>
    </source>
</evidence>
<dbReference type="EMBL" id="HBFQ01030439">
    <property type="protein sequence ID" value="CAD8847055.1"/>
    <property type="molecule type" value="Transcribed_RNA"/>
</dbReference>
<dbReference type="InterPro" id="IPR036291">
    <property type="entry name" value="NAD(P)-bd_dom_sf"/>
</dbReference>
<keyword evidence="5" id="KW-0783">Tetrahydrobiopterin biosynthesis</keyword>
<comment type="subunit">
    <text evidence="2">Homodimer.</text>
</comment>
<dbReference type="AlphaFoldDB" id="A0A7S1F667"/>
<evidence type="ECO:0000256" key="5">
    <source>
        <dbReference type="ARBA" id="ARBA00023007"/>
    </source>
</evidence>
<protein>
    <recommendedName>
        <fullName evidence="7">Dihydropteridine reductase</fullName>
        <ecNumber evidence="6">1.5.1.34</ecNumber>
    </recommendedName>
    <alternativeName>
        <fullName evidence="8">Quinoid dihydropteridine reductase</fullName>
    </alternativeName>
</protein>
<dbReference type="GO" id="GO:0006729">
    <property type="term" value="P:tetrahydrobiopterin biosynthetic process"/>
    <property type="evidence" value="ECO:0007669"/>
    <property type="project" value="UniProtKB-KW"/>
</dbReference>
<keyword evidence="4" id="KW-0560">Oxidoreductase</keyword>
<accession>A0A7S1F667</accession>
<proteinExistence type="inferred from homology"/>
<dbReference type="GO" id="GO:0005737">
    <property type="term" value="C:cytoplasm"/>
    <property type="evidence" value="ECO:0007669"/>
    <property type="project" value="TreeGrafter"/>
</dbReference>
<dbReference type="PANTHER" id="PTHR15104">
    <property type="entry name" value="DIHYDROPTERIDINE REDUCTASE"/>
    <property type="match status" value="1"/>
</dbReference>
<dbReference type="PANTHER" id="PTHR15104:SF0">
    <property type="entry name" value="DIHYDROPTERIDINE REDUCTASE"/>
    <property type="match status" value="1"/>
</dbReference>
<evidence type="ECO:0000256" key="7">
    <source>
        <dbReference type="ARBA" id="ARBA00039520"/>
    </source>
</evidence>
<dbReference type="FunFam" id="3.40.50.720:FF:000157">
    <property type="entry name" value="Quinoid dihydropteridine reductase"/>
    <property type="match status" value="1"/>
</dbReference>
<evidence type="ECO:0000256" key="2">
    <source>
        <dbReference type="ARBA" id="ARBA00011738"/>
    </source>
</evidence>
<sequence length="240" mass="24565">MALPRVLILGAGGQLGKKVGEVFKSRSWNTIGVDVFAAPQTMKAIRLDANMAAEVQSSSLQKQLGEALGVDKLDAIVNVAGGFAAGNAADPTVVLNTRAMVESSLYSSVMAAQVASSSLKSGGLLILPGAAAALGPTGWGLPYGAAKAAVHHLIRSLADAEGAGFQSGVKTIGIAPITLDTAQNREAMPDADTGTWASLDEVARKMEEWCADPSCVESGLVYVVNKKSGDAAEFNPTAPL</sequence>
<dbReference type="EC" id="1.5.1.34" evidence="6"/>
<dbReference type="InterPro" id="IPR020904">
    <property type="entry name" value="Sc_DH/Rdtase_CS"/>
</dbReference>
<gene>
    <name evidence="9" type="ORF">NSCI0253_LOCUS21405</name>
</gene>
<organism evidence="9">
    <name type="scientific">Noctiluca scintillans</name>
    <name type="common">Sea sparkle</name>
    <name type="synonym">Red tide dinoflagellate</name>
    <dbReference type="NCBI Taxonomy" id="2966"/>
    <lineage>
        <taxon>Eukaryota</taxon>
        <taxon>Sar</taxon>
        <taxon>Alveolata</taxon>
        <taxon>Dinophyceae</taxon>
        <taxon>Noctilucales</taxon>
        <taxon>Noctilucaceae</taxon>
        <taxon>Noctiluca</taxon>
    </lineage>
</organism>
<dbReference type="GO" id="GO:0070404">
    <property type="term" value="F:NADH binding"/>
    <property type="evidence" value="ECO:0007669"/>
    <property type="project" value="TreeGrafter"/>
</dbReference>
<evidence type="ECO:0000313" key="9">
    <source>
        <dbReference type="EMBL" id="CAD8847055.1"/>
    </source>
</evidence>
<evidence type="ECO:0000256" key="6">
    <source>
        <dbReference type="ARBA" id="ARBA00039153"/>
    </source>
</evidence>
<evidence type="ECO:0000256" key="3">
    <source>
        <dbReference type="ARBA" id="ARBA00022857"/>
    </source>
</evidence>
<dbReference type="Pfam" id="PF00106">
    <property type="entry name" value="adh_short"/>
    <property type="match status" value="1"/>
</dbReference>
<dbReference type="SUPFAM" id="SSF51735">
    <property type="entry name" value="NAD(P)-binding Rossmann-fold domains"/>
    <property type="match status" value="1"/>
</dbReference>
<dbReference type="Gene3D" id="3.40.50.720">
    <property type="entry name" value="NAD(P)-binding Rossmann-like Domain"/>
    <property type="match status" value="1"/>
</dbReference>
<dbReference type="PROSITE" id="PS00061">
    <property type="entry name" value="ADH_SHORT"/>
    <property type="match status" value="1"/>
</dbReference>
<comment type="similarity">
    <text evidence="1">Belongs to the short-chain dehydrogenases/reductases (SDR) family.</text>
</comment>
<evidence type="ECO:0000256" key="1">
    <source>
        <dbReference type="ARBA" id="ARBA00006484"/>
    </source>
</evidence>